<keyword evidence="7" id="KW-1015">Disulfide bond</keyword>
<evidence type="ECO:0000256" key="7">
    <source>
        <dbReference type="ARBA" id="ARBA00023157"/>
    </source>
</evidence>
<evidence type="ECO:0000256" key="1">
    <source>
        <dbReference type="ARBA" id="ARBA00004370"/>
    </source>
</evidence>
<evidence type="ECO:0000256" key="4">
    <source>
        <dbReference type="ARBA" id="ARBA00022525"/>
    </source>
</evidence>
<dbReference type="EMBL" id="JADWDJ010000005">
    <property type="protein sequence ID" value="KAG5281029.1"/>
    <property type="molecule type" value="Genomic_DNA"/>
</dbReference>
<keyword evidence="4" id="KW-0964">Secreted</keyword>
<comment type="caution">
    <text evidence="10">The sequence shown here is derived from an EMBL/GenBank/DDBJ whole genome shotgun (WGS) entry which is preliminary data.</text>
</comment>
<feature type="domain" description="MACPF" evidence="9">
    <location>
        <begin position="1"/>
        <end position="285"/>
    </location>
</feature>
<dbReference type="InterPro" id="IPR000008">
    <property type="entry name" value="C2_dom"/>
</dbReference>
<evidence type="ECO:0000259" key="8">
    <source>
        <dbReference type="PROSITE" id="PS50004"/>
    </source>
</evidence>
<dbReference type="SMART" id="SM00239">
    <property type="entry name" value="C2"/>
    <property type="match status" value="1"/>
</dbReference>
<dbReference type="GO" id="GO:0051607">
    <property type="term" value="P:defense response to virus"/>
    <property type="evidence" value="ECO:0007669"/>
    <property type="project" value="TreeGrafter"/>
</dbReference>
<gene>
    <name evidence="10" type="ORF">AALO_G00066680</name>
</gene>
<evidence type="ECO:0000313" key="11">
    <source>
        <dbReference type="Proteomes" id="UP000823561"/>
    </source>
</evidence>
<dbReference type="InterPro" id="IPR020864">
    <property type="entry name" value="MACPF"/>
</dbReference>
<reference evidence="10" key="1">
    <citation type="submission" date="2020-10" db="EMBL/GenBank/DDBJ databases">
        <title>Chromosome-scale genome assembly of the Allis shad, Alosa alosa.</title>
        <authorList>
            <person name="Margot Z."/>
            <person name="Christophe K."/>
            <person name="Cabau C."/>
            <person name="Louis A."/>
            <person name="Berthelot C."/>
            <person name="Parey E."/>
            <person name="Roest Crollius H."/>
            <person name="Montfort J."/>
            <person name="Robinson-Rechavi M."/>
            <person name="Bucao C."/>
            <person name="Bouchez O."/>
            <person name="Gislard M."/>
            <person name="Lluch J."/>
            <person name="Milhes M."/>
            <person name="Lampietro C."/>
            <person name="Lopez Roques C."/>
            <person name="Donnadieu C."/>
            <person name="Braasch I."/>
            <person name="Desvignes T."/>
            <person name="Postlethwait J."/>
            <person name="Bobe J."/>
            <person name="Guiguen Y."/>
        </authorList>
    </citation>
    <scope>NUCLEOTIDE SEQUENCE</scope>
    <source>
        <strain evidence="10">M-15738</strain>
        <tissue evidence="10">Blood</tissue>
    </source>
</reference>
<evidence type="ECO:0000256" key="2">
    <source>
        <dbReference type="ARBA" id="ARBA00004613"/>
    </source>
</evidence>
<dbReference type="InterPro" id="IPR035892">
    <property type="entry name" value="C2_domain_sf"/>
</dbReference>
<keyword evidence="6" id="KW-0472">Membrane</keyword>
<dbReference type="PROSITE" id="PS51412">
    <property type="entry name" value="MACPF_2"/>
    <property type="match status" value="2"/>
</dbReference>
<feature type="domain" description="MACPF" evidence="9">
    <location>
        <begin position="520"/>
        <end position="866"/>
    </location>
</feature>
<keyword evidence="11" id="KW-1185">Reference proteome</keyword>
<proteinExistence type="inferred from homology"/>
<organism evidence="10 11">
    <name type="scientific">Alosa alosa</name>
    <name type="common">allis shad</name>
    <dbReference type="NCBI Taxonomy" id="278164"/>
    <lineage>
        <taxon>Eukaryota</taxon>
        <taxon>Metazoa</taxon>
        <taxon>Chordata</taxon>
        <taxon>Craniata</taxon>
        <taxon>Vertebrata</taxon>
        <taxon>Euteleostomi</taxon>
        <taxon>Actinopterygii</taxon>
        <taxon>Neopterygii</taxon>
        <taxon>Teleostei</taxon>
        <taxon>Clupei</taxon>
        <taxon>Clupeiformes</taxon>
        <taxon>Clupeoidei</taxon>
        <taxon>Clupeidae</taxon>
        <taxon>Alosa</taxon>
    </lineage>
</organism>
<evidence type="ECO:0008006" key="12">
    <source>
        <dbReference type="Google" id="ProtNLM"/>
    </source>
</evidence>
<accession>A0AAV6H160</accession>
<dbReference type="GO" id="GO:0022829">
    <property type="term" value="F:wide pore channel activity"/>
    <property type="evidence" value="ECO:0007669"/>
    <property type="project" value="TreeGrafter"/>
</dbReference>
<dbReference type="PANTHER" id="PTHR46096:SF1">
    <property type="entry name" value="PERFORIN 1.5"/>
    <property type="match status" value="1"/>
</dbReference>
<comment type="subcellular location">
    <subcellularLocation>
        <location evidence="1">Membrane</location>
    </subcellularLocation>
    <subcellularLocation>
        <location evidence="2">Secreted</location>
    </subcellularLocation>
</comment>
<dbReference type="PROSITE" id="PS50004">
    <property type="entry name" value="C2"/>
    <property type="match status" value="1"/>
</dbReference>
<evidence type="ECO:0000259" key="9">
    <source>
        <dbReference type="PROSITE" id="PS51412"/>
    </source>
</evidence>
<evidence type="ECO:0000256" key="6">
    <source>
        <dbReference type="ARBA" id="ARBA00023136"/>
    </source>
</evidence>
<dbReference type="InterPro" id="IPR020863">
    <property type="entry name" value="MACPF_CS"/>
</dbReference>
<dbReference type="SUPFAM" id="SSF49562">
    <property type="entry name" value="C2 domain (Calcium/lipid-binding domain, CaLB)"/>
    <property type="match status" value="1"/>
</dbReference>
<dbReference type="InterPro" id="IPR052784">
    <property type="entry name" value="Perforin-1_pore-forming"/>
</dbReference>
<dbReference type="Proteomes" id="UP000823561">
    <property type="component" value="Chromosome 5"/>
</dbReference>
<feature type="domain" description="C2" evidence="8">
    <location>
        <begin position="861"/>
        <end position="981"/>
    </location>
</feature>
<evidence type="ECO:0000256" key="5">
    <source>
        <dbReference type="ARBA" id="ARBA00022852"/>
    </source>
</evidence>
<protein>
    <recommendedName>
        <fullName evidence="12">Perforin-2</fullName>
    </recommendedName>
</protein>
<dbReference type="GO" id="GO:0001771">
    <property type="term" value="P:immunological synapse formation"/>
    <property type="evidence" value="ECO:0007669"/>
    <property type="project" value="TreeGrafter"/>
</dbReference>
<dbReference type="GO" id="GO:0016020">
    <property type="term" value="C:membrane"/>
    <property type="evidence" value="ECO:0007669"/>
    <property type="project" value="UniProtKB-SubCell"/>
</dbReference>
<dbReference type="GO" id="GO:0001913">
    <property type="term" value="P:T cell mediated cytotoxicity"/>
    <property type="evidence" value="ECO:0007669"/>
    <property type="project" value="TreeGrafter"/>
</dbReference>
<comment type="similarity">
    <text evidence="3">Belongs to the complement C6/C7/C8/C9 family.</text>
</comment>
<evidence type="ECO:0000256" key="3">
    <source>
        <dbReference type="ARBA" id="ARBA00009214"/>
    </source>
</evidence>
<dbReference type="GO" id="GO:0005576">
    <property type="term" value="C:extracellular region"/>
    <property type="evidence" value="ECO:0007669"/>
    <property type="project" value="UniProtKB-SubCell"/>
</dbReference>
<dbReference type="GO" id="GO:0031640">
    <property type="term" value="P:killing of cells of another organism"/>
    <property type="evidence" value="ECO:0007669"/>
    <property type="project" value="UniProtKB-KW"/>
</dbReference>
<evidence type="ECO:0000313" key="10">
    <source>
        <dbReference type="EMBL" id="KAG5281029.1"/>
    </source>
</evidence>
<dbReference type="PROSITE" id="PS00279">
    <property type="entry name" value="MACPF_1"/>
    <property type="match status" value="1"/>
</dbReference>
<dbReference type="AlphaFoldDB" id="A0AAV6H160"/>
<dbReference type="Pfam" id="PF00168">
    <property type="entry name" value="C2"/>
    <property type="match status" value="1"/>
</dbReference>
<name>A0AAV6H160_9TELE</name>
<dbReference type="SMART" id="SM00457">
    <property type="entry name" value="MACPF"/>
    <property type="match status" value="2"/>
</dbReference>
<dbReference type="PANTHER" id="PTHR46096">
    <property type="entry name" value="PERFORIN-1"/>
    <property type="match status" value="1"/>
</dbReference>
<dbReference type="Pfam" id="PF01823">
    <property type="entry name" value="MACPF"/>
    <property type="match status" value="2"/>
</dbReference>
<dbReference type="Gene3D" id="2.60.40.150">
    <property type="entry name" value="C2 domain"/>
    <property type="match status" value="1"/>
</dbReference>
<keyword evidence="5" id="KW-0204">Cytolysis</keyword>
<sequence>MGRVMNISYRHCHTTEDGVYLIPDEVFVIPQKVSGVETNSEIISSWQKQHSSTALSINTEASFLSVLNAKFSRDNQRMKIHQVMESSVTSRIQVRNHLYTVKAYPDFALDSRFARQAEEIADAVVNNQTRQAIYLSERLVLSYGSHVITTVEAGASLVHEDYLRASYVSSSNTEKSTVSALAGASFFSKLNIDGKSTGETVEARMYEGNITYSFTQSHGGALFYPGITLQKWQESTVNNLVAIDRAGMPLHFFLNRAAFPHLPEPTVFKMATLVRQAAERYYKINSRPGCVKPDSKNFNFQANIDDGSCDGLATNLSFGGVYQQCSKLTPDADPICNDHAQANPDTGDYSCRESFRSILLQSEVQEQGYTDCKSGNPLAGGLQHCPPQFSQHLAAISDGCQVLYCVQSDVFTAEKLLPINLPPFTRPPLVNMIATNTVAVMTEGGRSWVRMGETRTWRLAKPEDIRRLSEELDPSAKKWLVLSCDTCSVGKMARLKLYVVKLIFPLLSLLGSTAACRSGTPAECEKVPFVPGYNLAGEGFDVVKMRRKGAYLINVKTHLNDNGTCTLCENRFQGGQVQKLPAMVLDWRPFSRCSKQLSSALHHTVDSLVKSSTALINNNWGIDLNLDTYGKVLLGGSRSDIAKFARTQYNVDKATFALHEITCTYYSYRVTDHPELSSEFSKHLKRLPKQYDDQSKAVYRRTIDTYGTHYIRHVHLGGRVRRVTAFRTCLATLKGFSETEIKNCLNVELKLALGFLPANASLSNKCVDILKDNMSMGFYQGFMTHKIEVMGGEKYFPDVLFQESPSKAYSSWMSSLQENPDVVSYAIYPLHHLVDDPNIRGNLKSAVSEYIEENMAPADQKNGQCSPSENLDHNCCPLRTARGKLLVEIQRAAGLKADTFTKTDAFVKIWYNGKYRETDIVENDNNPSWNVTYNFGSIEVGHQLIVEVWDSDVLYNDMPGRCVLIPERGVHTHGCKLNKGVLYFSYAVLCDAHLTGYRCERYSPKR</sequence>